<keyword evidence="2" id="KW-1185">Reference proteome</keyword>
<dbReference type="Proteomes" id="UP000484015">
    <property type="component" value="Unassembled WGS sequence"/>
</dbReference>
<keyword evidence="1" id="KW-0966">Cell projection</keyword>
<dbReference type="SUPFAM" id="SSF160214">
    <property type="entry name" value="FlaG-like"/>
    <property type="match status" value="1"/>
</dbReference>
<keyword evidence="1" id="KW-0969">Cilium</keyword>
<proteinExistence type="predicted"/>
<dbReference type="Gene3D" id="3.30.160.170">
    <property type="entry name" value="FlaG-like"/>
    <property type="match status" value="1"/>
</dbReference>
<protein>
    <submittedName>
        <fullName evidence="1">Flagellar biosynthesis protein FlaG</fullName>
    </submittedName>
</protein>
<organism evidence="1 2">
    <name type="scientific">Pseudoduganella ginsengisoli</name>
    <dbReference type="NCBI Taxonomy" id="1462440"/>
    <lineage>
        <taxon>Bacteria</taxon>
        <taxon>Pseudomonadati</taxon>
        <taxon>Pseudomonadota</taxon>
        <taxon>Betaproteobacteria</taxon>
        <taxon>Burkholderiales</taxon>
        <taxon>Oxalobacteraceae</taxon>
        <taxon>Telluria group</taxon>
        <taxon>Pseudoduganella</taxon>
    </lineage>
</organism>
<accession>A0A6L6Q7F4</accession>
<gene>
    <name evidence="1" type="ORF">GM668_25515</name>
</gene>
<comment type="caution">
    <text evidence="1">The sequence shown here is derived from an EMBL/GenBank/DDBJ whole genome shotgun (WGS) entry which is preliminary data.</text>
</comment>
<dbReference type="InterPro" id="IPR035924">
    <property type="entry name" value="FlaG-like_sf"/>
</dbReference>
<sequence length="126" mass="12843">MTIDSISSSSGARGVDRTVAAADTVALASTGKAPAAATLETANAVKGAAPVPTLDEVNQAVSELNKASQAKAQGLEFSVDNDSKRTVVKVVDQATKEVLRQIPSPEALAIAKSLENSKGLLIKQTA</sequence>
<evidence type="ECO:0000313" key="1">
    <source>
        <dbReference type="EMBL" id="MTW05446.1"/>
    </source>
</evidence>
<dbReference type="PANTHER" id="PTHR37166:SF1">
    <property type="entry name" value="PROTEIN FLAG"/>
    <property type="match status" value="1"/>
</dbReference>
<name>A0A6L6Q7F4_9BURK</name>
<dbReference type="EMBL" id="WNLA01000024">
    <property type="protein sequence ID" value="MTW05446.1"/>
    <property type="molecule type" value="Genomic_DNA"/>
</dbReference>
<dbReference type="OrthoDB" id="8565152at2"/>
<dbReference type="InterPro" id="IPR005186">
    <property type="entry name" value="FlaG"/>
</dbReference>
<evidence type="ECO:0000313" key="2">
    <source>
        <dbReference type="Proteomes" id="UP000484015"/>
    </source>
</evidence>
<dbReference type="PANTHER" id="PTHR37166">
    <property type="entry name" value="PROTEIN FLAG"/>
    <property type="match status" value="1"/>
</dbReference>
<dbReference type="AlphaFoldDB" id="A0A6L6Q7F4"/>
<dbReference type="Pfam" id="PF03646">
    <property type="entry name" value="FlaG"/>
    <property type="match status" value="1"/>
</dbReference>
<keyword evidence="1" id="KW-0282">Flagellum</keyword>
<reference evidence="1 2" key="1">
    <citation type="submission" date="2019-11" db="EMBL/GenBank/DDBJ databases">
        <title>Type strains purchased from KCTC, JCM and DSMZ.</title>
        <authorList>
            <person name="Lu H."/>
        </authorList>
    </citation>
    <scope>NUCLEOTIDE SEQUENCE [LARGE SCALE GENOMIC DNA]</scope>
    <source>
        <strain evidence="1 2">KCTC 42409</strain>
    </source>
</reference>
<dbReference type="RefSeq" id="WP_155441792.1">
    <property type="nucleotide sequence ID" value="NZ_WNLA01000024.1"/>
</dbReference>